<reference evidence="1 2" key="1">
    <citation type="submission" date="2023-10" db="EMBL/GenBank/DDBJ databases">
        <title>Noviherbaspirillum sp. CPCC 100848 genome assembly.</title>
        <authorList>
            <person name="Li X.Y."/>
            <person name="Fang X.M."/>
        </authorList>
    </citation>
    <scope>NUCLEOTIDE SEQUENCE [LARGE SCALE GENOMIC DNA]</scope>
    <source>
        <strain evidence="1 2">CPCC 100848</strain>
    </source>
</reference>
<dbReference type="RefSeq" id="WP_326506053.1">
    <property type="nucleotide sequence ID" value="NZ_JAWIIV010000006.1"/>
</dbReference>
<protein>
    <submittedName>
        <fullName evidence="1">DUF1631 family protein</fullName>
    </submittedName>
</protein>
<keyword evidence="2" id="KW-1185">Reference proteome</keyword>
<comment type="caution">
    <text evidence="1">The sequence shown here is derived from an EMBL/GenBank/DDBJ whole genome shotgun (WGS) entry which is preliminary data.</text>
</comment>
<evidence type="ECO:0000313" key="2">
    <source>
        <dbReference type="Proteomes" id="UP001352263"/>
    </source>
</evidence>
<evidence type="ECO:0000313" key="1">
    <source>
        <dbReference type="EMBL" id="MEC4719333.1"/>
    </source>
</evidence>
<organism evidence="1 2">
    <name type="scientific">Noviherbaspirillum album</name>
    <dbReference type="NCBI Taxonomy" id="3080276"/>
    <lineage>
        <taxon>Bacteria</taxon>
        <taxon>Pseudomonadati</taxon>
        <taxon>Pseudomonadota</taxon>
        <taxon>Betaproteobacteria</taxon>
        <taxon>Burkholderiales</taxon>
        <taxon>Oxalobacteraceae</taxon>
        <taxon>Noviherbaspirillum</taxon>
    </lineage>
</organism>
<dbReference type="InterPro" id="IPR012434">
    <property type="entry name" value="DUF1631"/>
</dbReference>
<accession>A0ABU6J6S1</accession>
<gene>
    <name evidence="1" type="ORF">RY831_09245</name>
</gene>
<dbReference type="Proteomes" id="UP001352263">
    <property type="component" value="Unassembled WGS sequence"/>
</dbReference>
<proteinExistence type="predicted"/>
<dbReference type="Pfam" id="PF07793">
    <property type="entry name" value="DUF1631"/>
    <property type="match status" value="1"/>
</dbReference>
<sequence>MAETEYKRLILAAQSRAEDGFMALVQHALHGAERNIGERLLQSRAGTEQAALKAVLQFIRQDSSAFLRRIDGLYKAGLERAMQTMFIDLRPGLRNMAAAELSLIDDEVVNYQIEVGRLAQRMREATEESIGRLNVIIAQLHGQVEARERENPFRPYLLARALHDAVKTSAGDETRVRLLFEHLSDAMVENLPAFYASLRSVFETSGVHGKFIAQRSRHVPGQRYFGAPIADGRAAEELQNRLLPGLKNMFDSFAGSQAREFGHSIPVPGAAGNPNGEMQALPVQEFLRRMLSPARSFLAAGNDRAQVIATAAPALNPLLVQLDALQRQAASGKFPDGETAQGRSQLAVVRERLDLQKASVLERMIVDVLALLFEIMVEDPKIPPKVRQQIARLQIPVLKAAIIEPGLLHDEGHPARRLLNRIGSAATSAGSGDSIDSVGIDAQRLEAEVERLASRILNEFNSSTVVFEDSLAALERFLLEFVREDDRATAQAIEAVEAAERCSILLSNARNLLCEVLPPLNVDERVSDFILREWPHVLVRAARQDGEAGVAAGAADSLVQRHRGMLPELIWSIQDKQTPEDRSALMRMLPGLVKGLRQAFSLIQLPEDEGGEILDVLVELHTRNLRGTVAPRPARRTQPLPLDELRQRFARIAVSWEQASWTLPEPPRVSDAVIEEMLAERRIRMELRTERSAGGGKEDRDFLAQAYMVGTRVQFAGPGRDTAQLVWVSTHRSLYLFRQDGAQGALILYGFAALLEALRKETVLPVETAPAFERAVESLLFGAGRMTQASMQPLDHNAVHPVSQPFTSL</sequence>
<dbReference type="EMBL" id="JAWIIV010000006">
    <property type="protein sequence ID" value="MEC4719333.1"/>
    <property type="molecule type" value="Genomic_DNA"/>
</dbReference>
<name>A0ABU6J6S1_9BURK</name>